<dbReference type="PROSITE" id="PS51257">
    <property type="entry name" value="PROKAR_LIPOPROTEIN"/>
    <property type="match status" value="1"/>
</dbReference>
<gene>
    <name evidence="1" type="ORF">BN1048_00378</name>
</gene>
<protein>
    <submittedName>
        <fullName evidence="1">Uncharacterized protein</fullName>
    </submittedName>
</protein>
<organism evidence="1 2">
    <name type="scientific">Jeotgalicoccus saudimassiliensis</name>
    <dbReference type="NCBI Taxonomy" id="1461582"/>
    <lineage>
        <taxon>Bacteria</taxon>
        <taxon>Bacillati</taxon>
        <taxon>Bacillota</taxon>
        <taxon>Bacilli</taxon>
        <taxon>Bacillales</taxon>
        <taxon>Staphylococcaceae</taxon>
        <taxon>Jeotgalicoccus</taxon>
    </lineage>
</organism>
<dbReference type="EMBL" id="CCSE01000001">
    <property type="protein sequence ID" value="CDZ99266.1"/>
    <property type="molecule type" value="Genomic_DNA"/>
</dbReference>
<dbReference type="OrthoDB" id="2389074at2"/>
<reference evidence="1 2" key="1">
    <citation type="submission" date="2014-07" db="EMBL/GenBank/DDBJ databases">
        <authorList>
            <person name="Urmite Genomes Urmite Genomes"/>
        </authorList>
    </citation>
    <scope>NUCLEOTIDE SEQUENCE [LARGE SCALE GENOMIC DNA]</scope>
    <source>
        <strain evidence="1 2">13MG44_air</strain>
    </source>
</reference>
<dbReference type="RefSeq" id="WP_035807840.1">
    <property type="nucleotide sequence ID" value="NZ_CCSE01000001.1"/>
</dbReference>
<dbReference type="eggNOG" id="ENOG502ZPDY">
    <property type="taxonomic scope" value="Bacteria"/>
</dbReference>
<accession>A0A078M3D8</accession>
<evidence type="ECO:0000313" key="2">
    <source>
        <dbReference type="Proteomes" id="UP000044136"/>
    </source>
</evidence>
<dbReference type="HOGENOM" id="CLU_1238827_0_0_9"/>
<dbReference type="Proteomes" id="UP000044136">
    <property type="component" value="Unassembled WGS sequence"/>
</dbReference>
<proteinExistence type="predicted"/>
<sequence>MRQILLSIFVLFLIGCNQNDKFSKAEDLSAVVKTHFTASNLVISTSGNTANIISNTTAGNGNYDTENLMKNHMSNEDSKLLEPLLGQIDETHNDISTVWDNEFIPLYNAYQYNNLEVDYAADEITNLNESYGELQKEVEGISIPEDLPLNEQMRIQEIKDDLLLAISNRTLAVIEFKSMLGSDDMTHQAFMDIHINNSDRYLNEVKIVNSELALKNEDLVTAK</sequence>
<dbReference type="AlphaFoldDB" id="A0A078M3D8"/>
<dbReference type="STRING" id="1461582.BN1048_00378"/>
<evidence type="ECO:0000313" key="1">
    <source>
        <dbReference type="EMBL" id="CDZ99266.1"/>
    </source>
</evidence>
<name>A0A078M3D8_9STAP</name>
<keyword evidence="2" id="KW-1185">Reference proteome</keyword>